<reference evidence="2" key="2">
    <citation type="submission" date="2023-01" db="EMBL/GenBank/DDBJ databases">
        <authorList>
            <person name="Sun Q."/>
            <person name="Evtushenko L."/>
        </authorList>
    </citation>
    <scope>NUCLEOTIDE SEQUENCE</scope>
    <source>
        <strain evidence="2">VKM Ac-1401</strain>
    </source>
</reference>
<dbReference type="SUPFAM" id="SSF51556">
    <property type="entry name" value="Metallo-dependent hydrolases"/>
    <property type="match status" value="1"/>
</dbReference>
<accession>A0A9W6H722</accession>
<dbReference type="GO" id="GO:0016787">
    <property type="term" value="F:hydrolase activity"/>
    <property type="evidence" value="ECO:0007669"/>
    <property type="project" value="InterPro"/>
</dbReference>
<dbReference type="PANTHER" id="PTHR43135">
    <property type="entry name" value="ALPHA-D-RIBOSE 1-METHYLPHOSPHONATE 5-TRIPHOSPHATE DIPHOSPHATASE"/>
    <property type="match status" value="1"/>
</dbReference>
<sequence>MTDATADGRTIGVDAAWDGDGFRGRTVFTISGGMLQLAEADPADTTDPAGPARRADHELGGALIPHLTDHHTHLGLTDPAVMFANGITDAVDLGWIPEVAAVWLDAGPGHPAVAIAGALLTAPGGYPVNAGWGPPGSSAELRNADDAVAAVREQVMWGASRIKVTLNTQSGPTVDDATLAAIVEEAHAHGLPVTVHAQGDGQTARAIAAGADQLAHTPFTERVDDTIIRRCVDAGVSWVSTLDIHGWGRPTTELATAIENLRRFADAGGRILYGTDLGNGPLATGVNARELADLAAAGLDGTALVRTIAGPDPLTRAPFGPRFAWLPTTPPADEADLPAWLATARGATASTITTIPGGDA</sequence>
<dbReference type="Proteomes" id="UP001142372">
    <property type="component" value="Unassembled WGS sequence"/>
</dbReference>
<dbReference type="RefSeq" id="WP_271175814.1">
    <property type="nucleotide sequence ID" value="NZ_BAAAJO010000001.1"/>
</dbReference>
<reference evidence="2" key="1">
    <citation type="journal article" date="2014" name="Int. J. Syst. Evol. Microbiol.">
        <title>Complete genome sequence of Corynebacterium casei LMG S-19264T (=DSM 44701T), isolated from a smear-ripened cheese.</title>
        <authorList>
            <consortium name="US DOE Joint Genome Institute (JGI-PGF)"/>
            <person name="Walter F."/>
            <person name="Albersmeier A."/>
            <person name="Kalinowski J."/>
            <person name="Ruckert C."/>
        </authorList>
    </citation>
    <scope>NUCLEOTIDE SEQUENCE</scope>
    <source>
        <strain evidence="2">VKM Ac-1401</strain>
    </source>
</reference>
<dbReference type="InterPro" id="IPR032466">
    <property type="entry name" value="Metal_Hydrolase"/>
</dbReference>
<evidence type="ECO:0000313" key="3">
    <source>
        <dbReference type="Proteomes" id="UP001142372"/>
    </source>
</evidence>
<comment type="caution">
    <text evidence="2">The sequence shown here is derived from an EMBL/GenBank/DDBJ whole genome shotgun (WGS) entry which is preliminary data.</text>
</comment>
<keyword evidence="3" id="KW-1185">Reference proteome</keyword>
<dbReference type="PANTHER" id="PTHR43135:SF3">
    <property type="entry name" value="ALPHA-D-RIBOSE 1-METHYLPHOSPHONATE 5-TRIPHOSPHATE DIPHOSPHATASE"/>
    <property type="match status" value="1"/>
</dbReference>
<dbReference type="Gene3D" id="3.20.20.140">
    <property type="entry name" value="Metal-dependent hydrolases"/>
    <property type="match status" value="1"/>
</dbReference>
<gene>
    <name evidence="2" type="ORF">GCM10017584_06970</name>
</gene>
<dbReference type="InterPro" id="IPR051781">
    <property type="entry name" value="Metallo-dep_Hydrolase"/>
</dbReference>
<dbReference type="InterPro" id="IPR006680">
    <property type="entry name" value="Amidohydro-rel"/>
</dbReference>
<dbReference type="EMBL" id="BSEN01000002">
    <property type="protein sequence ID" value="GLJ75124.1"/>
    <property type="molecule type" value="Genomic_DNA"/>
</dbReference>
<feature type="domain" description="Amidohydrolase-related" evidence="1">
    <location>
        <begin position="126"/>
        <end position="293"/>
    </location>
</feature>
<evidence type="ECO:0000259" key="1">
    <source>
        <dbReference type="Pfam" id="PF01979"/>
    </source>
</evidence>
<name>A0A9W6H722_9MICO</name>
<evidence type="ECO:0000313" key="2">
    <source>
        <dbReference type="EMBL" id="GLJ75124.1"/>
    </source>
</evidence>
<dbReference type="AlphaFoldDB" id="A0A9W6H722"/>
<dbReference type="Pfam" id="PF01979">
    <property type="entry name" value="Amidohydro_1"/>
    <property type="match status" value="1"/>
</dbReference>
<protein>
    <recommendedName>
        <fullName evidence="1">Amidohydrolase-related domain-containing protein</fullName>
    </recommendedName>
</protein>
<organism evidence="2 3">
    <name type="scientific">Leifsonia poae</name>
    <dbReference type="NCBI Taxonomy" id="110933"/>
    <lineage>
        <taxon>Bacteria</taxon>
        <taxon>Bacillati</taxon>
        <taxon>Actinomycetota</taxon>
        <taxon>Actinomycetes</taxon>
        <taxon>Micrococcales</taxon>
        <taxon>Microbacteriaceae</taxon>
        <taxon>Leifsonia</taxon>
    </lineage>
</organism>
<proteinExistence type="predicted"/>